<organism evidence="2 3">
    <name type="scientific">Polarella glacialis</name>
    <name type="common">Dinoflagellate</name>
    <dbReference type="NCBI Taxonomy" id="89957"/>
    <lineage>
        <taxon>Eukaryota</taxon>
        <taxon>Sar</taxon>
        <taxon>Alveolata</taxon>
        <taxon>Dinophyceae</taxon>
        <taxon>Suessiales</taxon>
        <taxon>Suessiaceae</taxon>
        <taxon>Polarella</taxon>
    </lineage>
</organism>
<reference evidence="2" key="1">
    <citation type="submission" date="2021-02" db="EMBL/GenBank/DDBJ databases">
        <authorList>
            <person name="Dougan E. K."/>
            <person name="Rhodes N."/>
            <person name="Thang M."/>
            <person name="Chan C."/>
        </authorList>
    </citation>
    <scope>NUCLEOTIDE SEQUENCE</scope>
</reference>
<evidence type="ECO:0000256" key="1">
    <source>
        <dbReference type="SAM" id="MobiDB-lite"/>
    </source>
</evidence>
<dbReference type="Proteomes" id="UP000654075">
    <property type="component" value="Unassembled WGS sequence"/>
</dbReference>
<dbReference type="OrthoDB" id="10549366at2759"/>
<comment type="caution">
    <text evidence="2">The sequence shown here is derived from an EMBL/GenBank/DDBJ whole genome shotgun (WGS) entry which is preliminary data.</text>
</comment>
<evidence type="ECO:0000313" key="3">
    <source>
        <dbReference type="Proteomes" id="UP000654075"/>
    </source>
</evidence>
<protein>
    <submittedName>
        <fullName evidence="2">Uncharacterized protein</fullName>
    </submittedName>
</protein>
<evidence type="ECO:0000313" key="2">
    <source>
        <dbReference type="EMBL" id="CAE8603417.1"/>
    </source>
</evidence>
<proteinExistence type="predicted"/>
<dbReference type="AlphaFoldDB" id="A0A813EYX3"/>
<gene>
    <name evidence="2" type="ORF">PGLA1383_LOCUS21627</name>
</gene>
<name>A0A813EYX3_POLGL</name>
<dbReference type="EMBL" id="CAJNNV010015379">
    <property type="protein sequence ID" value="CAE8603417.1"/>
    <property type="molecule type" value="Genomic_DNA"/>
</dbReference>
<sequence>VGSSSRKPPPHSDDKKSAAKSRSRSRSRSDRKGDKKDKKKDKKDKEFAWMDSDSGSEAPAKQKEPEPVPIQEVETLGQMSRLAPDLERRLRKGDVRSRELCEIVAALVRSKFFDGGLFEKLADEL</sequence>
<feature type="non-terminal residue" evidence="2">
    <location>
        <position position="1"/>
    </location>
</feature>
<keyword evidence="3" id="KW-1185">Reference proteome</keyword>
<feature type="region of interest" description="Disordered" evidence="1">
    <location>
        <begin position="1"/>
        <end position="77"/>
    </location>
</feature>
<feature type="non-terminal residue" evidence="2">
    <location>
        <position position="125"/>
    </location>
</feature>
<accession>A0A813EYX3</accession>
<feature type="compositionally biased region" description="Basic and acidic residues" evidence="1">
    <location>
        <begin position="27"/>
        <end position="36"/>
    </location>
</feature>